<dbReference type="Proteomes" id="UP000799539">
    <property type="component" value="Unassembled WGS sequence"/>
</dbReference>
<evidence type="ECO:0000313" key="2">
    <source>
        <dbReference type="Proteomes" id="UP000799539"/>
    </source>
</evidence>
<dbReference type="EMBL" id="ML992686">
    <property type="protein sequence ID" value="KAF2209486.1"/>
    <property type="molecule type" value="Genomic_DNA"/>
</dbReference>
<dbReference type="AlphaFoldDB" id="A0A6A6F6R3"/>
<reference evidence="1" key="1">
    <citation type="journal article" date="2020" name="Stud. Mycol.">
        <title>101 Dothideomycetes genomes: a test case for predicting lifestyles and emergence of pathogens.</title>
        <authorList>
            <person name="Haridas S."/>
            <person name="Albert R."/>
            <person name="Binder M."/>
            <person name="Bloem J."/>
            <person name="Labutti K."/>
            <person name="Salamov A."/>
            <person name="Andreopoulos B."/>
            <person name="Baker S."/>
            <person name="Barry K."/>
            <person name="Bills G."/>
            <person name="Bluhm B."/>
            <person name="Cannon C."/>
            <person name="Castanera R."/>
            <person name="Culley D."/>
            <person name="Daum C."/>
            <person name="Ezra D."/>
            <person name="Gonzalez J."/>
            <person name="Henrissat B."/>
            <person name="Kuo A."/>
            <person name="Liang C."/>
            <person name="Lipzen A."/>
            <person name="Lutzoni F."/>
            <person name="Magnuson J."/>
            <person name="Mondo S."/>
            <person name="Nolan M."/>
            <person name="Ohm R."/>
            <person name="Pangilinan J."/>
            <person name="Park H.-J."/>
            <person name="Ramirez L."/>
            <person name="Alfaro M."/>
            <person name="Sun H."/>
            <person name="Tritt A."/>
            <person name="Yoshinaga Y."/>
            <person name="Zwiers L.-H."/>
            <person name="Turgeon B."/>
            <person name="Goodwin S."/>
            <person name="Spatafora J."/>
            <person name="Crous P."/>
            <person name="Grigoriev I."/>
        </authorList>
    </citation>
    <scope>NUCLEOTIDE SEQUENCE</scope>
    <source>
        <strain evidence="1">SCOH1-5</strain>
    </source>
</reference>
<gene>
    <name evidence="1" type="ORF">CERZMDRAFT_113835</name>
</gene>
<evidence type="ECO:0000313" key="1">
    <source>
        <dbReference type="EMBL" id="KAF2209486.1"/>
    </source>
</evidence>
<keyword evidence="2" id="KW-1185">Reference proteome</keyword>
<organism evidence="1 2">
    <name type="scientific">Cercospora zeae-maydis SCOH1-5</name>
    <dbReference type="NCBI Taxonomy" id="717836"/>
    <lineage>
        <taxon>Eukaryota</taxon>
        <taxon>Fungi</taxon>
        <taxon>Dikarya</taxon>
        <taxon>Ascomycota</taxon>
        <taxon>Pezizomycotina</taxon>
        <taxon>Dothideomycetes</taxon>
        <taxon>Dothideomycetidae</taxon>
        <taxon>Mycosphaerellales</taxon>
        <taxon>Mycosphaerellaceae</taxon>
        <taxon>Cercospora</taxon>
    </lineage>
</organism>
<name>A0A6A6F6R3_9PEZI</name>
<sequence>MCRLNSPCAPSPRRRWKESGRFDRAVESALMRILAAQSGREHWRASFLLSRAPLDSAFARGGSTAAGLQLDRCEIRVVQVMCIDGLIRRERVAEAVVANNGWWFPLAMRSCFSKVLPLSDCDRSATSFSYAILFCNLHSLSPAVTSVLRMHFPRLHCCSSSTTRA</sequence>
<proteinExistence type="predicted"/>
<protein>
    <submittedName>
        <fullName evidence="1">Uncharacterized protein</fullName>
    </submittedName>
</protein>
<accession>A0A6A6F6R3</accession>